<name>A0ABV1SK32_9RHOB</name>
<dbReference type="Proteomes" id="UP001438953">
    <property type="component" value="Unassembled WGS sequence"/>
</dbReference>
<evidence type="ECO:0000256" key="2">
    <source>
        <dbReference type="SAM" id="SignalP"/>
    </source>
</evidence>
<protein>
    <recommendedName>
        <fullName evidence="5">DUF2946 domain-containing protein</fullName>
    </recommendedName>
</protein>
<reference evidence="3 4" key="2">
    <citation type="submission" date="2024-06" db="EMBL/GenBank/DDBJ databases">
        <title>Thioclava kandeliae sp. nov. from a rhizosphere soil sample of Kandelia candel in a mangrove.</title>
        <authorList>
            <person name="Mu T."/>
        </authorList>
    </citation>
    <scope>NUCLEOTIDE SEQUENCE [LARGE SCALE GENOMIC DNA]</scope>
    <source>
        <strain evidence="3 4">CPCC 100088</strain>
    </source>
</reference>
<keyword evidence="2" id="KW-0732">Signal</keyword>
<proteinExistence type="predicted"/>
<reference evidence="3 4" key="1">
    <citation type="submission" date="2024-01" db="EMBL/GenBank/DDBJ databases">
        <authorList>
            <person name="Deng Y."/>
            <person name="Su J."/>
        </authorList>
    </citation>
    <scope>NUCLEOTIDE SEQUENCE [LARGE SCALE GENOMIC DNA]</scope>
    <source>
        <strain evidence="3 4">CPCC 100088</strain>
    </source>
</reference>
<comment type="caution">
    <text evidence="3">The sequence shown here is derived from an EMBL/GenBank/DDBJ whole genome shotgun (WGS) entry which is preliminary data.</text>
</comment>
<accession>A0ABV1SK32</accession>
<keyword evidence="4" id="KW-1185">Reference proteome</keyword>
<gene>
    <name evidence="3" type="ORF">VSX56_15915</name>
</gene>
<feature type="chain" id="PRO_5046396280" description="DUF2946 domain-containing protein" evidence="2">
    <location>
        <begin position="26"/>
        <end position="116"/>
    </location>
</feature>
<evidence type="ECO:0000313" key="4">
    <source>
        <dbReference type="Proteomes" id="UP001438953"/>
    </source>
</evidence>
<dbReference type="EMBL" id="JAYWLC010000016">
    <property type="protein sequence ID" value="MER5173257.1"/>
    <property type="molecule type" value="Genomic_DNA"/>
</dbReference>
<evidence type="ECO:0008006" key="5">
    <source>
        <dbReference type="Google" id="ProtNLM"/>
    </source>
</evidence>
<dbReference type="RefSeq" id="WP_350938565.1">
    <property type="nucleotide sequence ID" value="NZ_JAYWLC010000016.1"/>
</dbReference>
<evidence type="ECO:0000256" key="1">
    <source>
        <dbReference type="SAM" id="MobiDB-lite"/>
    </source>
</evidence>
<organism evidence="3 4">
    <name type="scientific">Thioclava kandeliae</name>
    <dbReference type="NCBI Taxonomy" id="3070818"/>
    <lineage>
        <taxon>Bacteria</taxon>
        <taxon>Pseudomonadati</taxon>
        <taxon>Pseudomonadota</taxon>
        <taxon>Alphaproteobacteria</taxon>
        <taxon>Rhodobacterales</taxon>
        <taxon>Paracoccaceae</taxon>
        <taxon>Thioclava</taxon>
    </lineage>
</organism>
<feature type="region of interest" description="Disordered" evidence="1">
    <location>
        <begin position="95"/>
        <end position="116"/>
    </location>
</feature>
<evidence type="ECO:0000313" key="3">
    <source>
        <dbReference type="EMBL" id="MER5173257.1"/>
    </source>
</evidence>
<sequence length="116" mass="12214">MTVRMPTFAALILGLCLAWASVLSAAMMAPTQDSLAREAHALLHDPLAGGICGETPHGAGYHCPFCHSLPDVPRPEFVTVEGRFVAQDRWRAGEGLRGTGSAQRSAHGIRAPPGSV</sequence>
<feature type="signal peptide" evidence="2">
    <location>
        <begin position="1"/>
        <end position="25"/>
    </location>
</feature>